<sequence>MSAKGVARSHGLDAHGTLWLLARAHRAGKLTAGGAGNIVDVPRDTGMRLPCDGSGFDRWARRTGLL</sequence>
<proteinExistence type="predicted"/>
<comment type="caution">
    <text evidence="1">The sequence shown here is derived from an EMBL/GenBank/DDBJ whole genome shotgun (WGS) entry which is preliminary data.</text>
</comment>
<name>W7IKS6_9PSEU</name>
<dbReference type="OrthoDB" id="3691597at2"/>
<gene>
    <name evidence="1" type="ORF">UO65_3213</name>
</gene>
<accession>A0A8E2X3L4</accession>
<organism evidence="1 2">
    <name type="scientific">Actinokineospora spheciospongiae</name>
    <dbReference type="NCBI Taxonomy" id="909613"/>
    <lineage>
        <taxon>Bacteria</taxon>
        <taxon>Bacillati</taxon>
        <taxon>Actinomycetota</taxon>
        <taxon>Actinomycetes</taxon>
        <taxon>Pseudonocardiales</taxon>
        <taxon>Pseudonocardiaceae</taxon>
        <taxon>Actinokineospora</taxon>
    </lineage>
</organism>
<reference evidence="1 2" key="1">
    <citation type="journal article" date="2014" name="Genome Announc.">
        <title>Draft Genome Sequence of the Antitrypanosomally Active Sponge-Associated Bacterium Actinokineospora sp. Strain EG49.</title>
        <authorList>
            <person name="Harjes J."/>
            <person name="Ryu T."/>
            <person name="Abdelmohsen U.R."/>
            <person name="Moitinho-Silva L."/>
            <person name="Horn H."/>
            <person name="Ravasi T."/>
            <person name="Hentschel U."/>
        </authorList>
    </citation>
    <scope>NUCLEOTIDE SEQUENCE [LARGE SCALE GENOMIC DNA]</scope>
    <source>
        <strain evidence="1 2">EG49</strain>
    </source>
</reference>
<dbReference type="Proteomes" id="UP000019277">
    <property type="component" value="Unassembled WGS sequence"/>
</dbReference>
<dbReference type="AlphaFoldDB" id="W7IKS6"/>
<dbReference type="STRING" id="909613.UO65_3213"/>
<accession>W7IKS6</accession>
<keyword evidence="2" id="KW-1185">Reference proteome</keyword>
<evidence type="ECO:0000313" key="1">
    <source>
        <dbReference type="EMBL" id="EWC61475.1"/>
    </source>
</evidence>
<dbReference type="RefSeq" id="WP_035283220.1">
    <property type="nucleotide sequence ID" value="NZ_AYXG01000109.1"/>
</dbReference>
<dbReference type="EMBL" id="AYXG01000109">
    <property type="protein sequence ID" value="EWC61475.1"/>
    <property type="molecule type" value="Genomic_DNA"/>
</dbReference>
<dbReference type="eggNOG" id="COG2405">
    <property type="taxonomic scope" value="Bacteria"/>
</dbReference>
<evidence type="ECO:0000313" key="2">
    <source>
        <dbReference type="Proteomes" id="UP000019277"/>
    </source>
</evidence>
<protein>
    <submittedName>
        <fullName evidence="1">Uncharacterized protein</fullName>
    </submittedName>
</protein>